<dbReference type="Gene3D" id="3.40.50.300">
    <property type="entry name" value="P-loop containing nucleotide triphosphate hydrolases"/>
    <property type="match status" value="1"/>
</dbReference>
<organism evidence="1 2">
    <name type="scientific">Paenirhodobacter populi</name>
    <dbReference type="NCBI Taxonomy" id="2306993"/>
    <lineage>
        <taxon>Bacteria</taxon>
        <taxon>Pseudomonadati</taxon>
        <taxon>Pseudomonadota</taxon>
        <taxon>Alphaproteobacteria</taxon>
        <taxon>Rhodobacterales</taxon>
        <taxon>Rhodobacter group</taxon>
        <taxon>Paenirhodobacter</taxon>
    </lineage>
</organism>
<name>A0A443J226_9RHOB</name>
<reference evidence="1 2" key="2">
    <citation type="submission" date="2019-01" db="EMBL/GenBank/DDBJ databases">
        <authorList>
            <person name="Li Y."/>
        </authorList>
    </citation>
    <scope>NUCLEOTIDE SEQUENCE [LARGE SCALE GENOMIC DNA]</scope>
    <source>
        <strain evidence="1 2">2D-5</strain>
    </source>
</reference>
<protein>
    <recommendedName>
        <fullName evidence="3">Sulfotransferase domain-containing protein</fullName>
    </recommendedName>
</protein>
<reference evidence="1 2" key="1">
    <citation type="submission" date="2019-01" db="EMBL/GenBank/DDBJ databases">
        <title>Sinorhodobacter populi sp. nov. isolated from the symptomatic bark tissue of Populus euramericana canker.</title>
        <authorList>
            <person name="Xu G."/>
        </authorList>
    </citation>
    <scope>NUCLEOTIDE SEQUENCE [LARGE SCALE GENOMIC DNA]</scope>
    <source>
        <strain evidence="1 2">2D-5</strain>
    </source>
</reference>
<gene>
    <name evidence="1" type="ORF">D2T33_04560</name>
</gene>
<dbReference type="EMBL" id="SAUW01000003">
    <property type="protein sequence ID" value="RWR14479.1"/>
    <property type="molecule type" value="Genomic_DNA"/>
</dbReference>
<evidence type="ECO:0000313" key="2">
    <source>
        <dbReference type="Proteomes" id="UP000285710"/>
    </source>
</evidence>
<comment type="caution">
    <text evidence="1">The sequence shown here is derived from an EMBL/GenBank/DDBJ whole genome shotgun (WGS) entry which is preliminary data.</text>
</comment>
<proteinExistence type="predicted"/>
<dbReference type="AlphaFoldDB" id="A0A443J226"/>
<evidence type="ECO:0000313" key="1">
    <source>
        <dbReference type="EMBL" id="RWR14479.1"/>
    </source>
</evidence>
<dbReference type="Proteomes" id="UP000285710">
    <property type="component" value="Unassembled WGS sequence"/>
</dbReference>
<dbReference type="SUPFAM" id="SSF52540">
    <property type="entry name" value="P-loop containing nucleoside triphosphate hydrolases"/>
    <property type="match status" value="1"/>
</dbReference>
<dbReference type="RefSeq" id="WP_128268992.1">
    <property type="nucleotide sequence ID" value="NZ_SAUW01000003.1"/>
</dbReference>
<accession>A0A443J226</accession>
<evidence type="ECO:0008006" key="3">
    <source>
        <dbReference type="Google" id="ProtNLM"/>
    </source>
</evidence>
<dbReference type="InterPro" id="IPR027417">
    <property type="entry name" value="P-loop_NTPase"/>
</dbReference>
<sequence length="316" mass="36247">MLIVHVGTQKTGSSSIQHFLRENEGLLRESGISYISAVREWSDHNKLARELRSDTADTPRADAVVAEITARGYDKYLLSAEELFHKRVPGRLFDHLTRHLDMEVRIVCYLRRPDHLMEALYKQRVKTGDIKPWPLRYLDANKWECDYLPVLDAFADRFGMEHVTVRPYARPHLKDGDIVADFLDVTGLRMNGSPTRSMPEDNPTFSSAVSEMMGFCVRNSDIRFYDLNEKIAGLDWPNLKKSGDVYNRATRLRLLEELEPGLREIARRYGEDLWQTLSFDDLREGGSFAFPSEHDRAELALQAGKAVLFAAMRLKG</sequence>
<keyword evidence="2" id="KW-1185">Reference proteome</keyword>